<name>A0A0C1GWY0_9NEIS</name>
<reference evidence="1 2" key="1">
    <citation type="submission" date="2014-12" db="EMBL/GenBank/DDBJ databases">
        <title>Genome sequence of Morococcus cerebrosus.</title>
        <authorList>
            <person name="Shin S.-K."/>
            <person name="Yi H."/>
        </authorList>
    </citation>
    <scope>NUCLEOTIDE SEQUENCE [LARGE SCALE GENOMIC DNA]</scope>
    <source>
        <strain evidence="1 2">CIP 81.93</strain>
    </source>
</reference>
<dbReference type="AlphaFoldDB" id="A0A0C1GWY0"/>
<proteinExistence type="predicted"/>
<evidence type="ECO:0000313" key="1">
    <source>
        <dbReference type="EMBL" id="KIC06342.1"/>
    </source>
</evidence>
<dbReference type="Proteomes" id="UP000031390">
    <property type="component" value="Unassembled WGS sequence"/>
</dbReference>
<organism evidence="1 2">
    <name type="scientific">Morococcus cerebrosus</name>
    <dbReference type="NCBI Taxonomy" id="1056807"/>
    <lineage>
        <taxon>Bacteria</taxon>
        <taxon>Pseudomonadati</taxon>
        <taxon>Pseudomonadota</taxon>
        <taxon>Betaproteobacteria</taxon>
        <taxon>Neisseriales</taxon>
        <taxon>Neisseriaceae</taxon>
        <taxon>Morococcus</taxon>
    </lineage>
</organism>
<gene>
    <name evidence="1" type="ORF">MCC93_21990</name>
</gene>
<comment type="caution">
    <text evidence="1">The sequence shown here is derived from an EMBL/GenBank/DDBJ whole genome shotgun (WGS) entry which is preliminary data.</text>
</comment>
<accession>A0A0C1GWY0</accession>
<sequence>MHRNNEAGNFCLNDDKRKGRLKTCFLVFRRPFGRLKDGLLTFRAVTAD</sequence>
<evidence type="ECO:0000313" key="2">
    <source>
        <dbReference type="Proteomes" id="UP000031390"/>
    </source>
</evidence>
<protein>
    <submittedName>
        <fullName evidence="1">Uncharacterized protein</fullName>
    </submittedName>
</protein>
<dbReference type="EMBL" id="JUFZ01000106">
    <property type="protein sequence ID" value="KIC06342.1"/>
    <property type="molecule type" value="Genomic_DNA"/>
</dbReference>